<reference evidence="29 33" key="3">
    <citation type="journal article" date="2017" name="N. Engl. J. Med.">
        <title>Transmission of Extensively Drug-Resistant Tuberculosis in South Africa.</title>
        <authorList>
            <person name="Shah N.S."/>
            <person name="Auld S.C."/>
            <person name="Brust J.C."/>
            <person name="Mathema B."/>
            <person name="Ismail N."/>
            <person name="Moodley P."/>
            <person name="Mlisana K."/>
            <person name="Allana S."/>
            <person name="Campbell A."/>
            <person name="Mthiyane T."/>
            <person name="Morris N."/>
            <person name="Mpangase P."/>
            <person name="van der Meulen H."/>
            <person name="Omar S.V."/>
            <person name="Brown T.S."/>
            <person name="Narechania A."/>
            <person name="Shaskina E."/>
            <person name="Kapwata T."/>
            <person name="Kreiswirth B."/>
            <person name="Gandhi N.R."/>
        </authorList>
    </citation>
    <scope>NUCLEOTIDE SEQUENCE [LARGE SCALE GENOMIC DNA]</scope>
    <source>
        <strain evidence="29 33">32301_S10</strain>
    </source>
</reference>
<organism evidence="26 31">
    <name type="scientific">Mycobacterium tuberculosis</name>
    <dbReference type="NCBI Taxonomy" id="1773"/>
    <lineage>
        <taxon>Bacteria</taxon>
        <taxon>Bacillati</taxon>
        <taxon>Actinomycetota</taxon>
        <taxon>Actinomycetes</taxon>
        <taxon>Mycobacteriales</taxon>
        <taxon>Mycobacteriaceae</taxon>
        <taxon>Mycobacterium</taxon>
        <taxon>Mycobacterium tuberculosis complex</taxon>
    </lineage>
</organism>
<reference evidence="26 31" key="1">
    <citation type="submission" date="2015-03" db="EMBL/GenBank/DDBJ databases">
        <authorList>
            <consortium name="Pathogen Informatics"/>
            <person name="Murphy D."/>
        </authorList>
    </citation>
    <scope>NUCLEOTIDE SEQUENCE [LARGE SCALE GENOMIC DNA]</scope>
    <source>
        <strain evidence="26 31">0268S</strain>
    </source>
</reference>
<reference evidence="28 32" key="4">
    <citation type="submission" date="2017-02" db="EMBL/GenBank/DDBJ databases">
        <title>Protein polymorphisms may explain contrasting epidemiological fitness of two variants of a multidrug-resistant Mycobacterium tuberculosis strain.</title>
        <authorList>
            <person name="Bigi M.M."/>
            <person name="Lopez B."/>
            <person name="Blanco F.C."/>
            <person name="Sasiain M.C."/>
            <person name="De La Barrera S."/>
            <person name="Ritacco V."/>
            <person name="Bigi F."/>
            <person name="Soria M.A."/>
        </authorList>
    </citation>
    <scope>NUCLEOTIDE SEQUENCE [LARGE SCALE GENOMIC DNA]</scope>
    <source>
        <strain evidence="28 32">6548</strain>
    </source>
</reference>
<dbReference type="InterPro" id="IPR023234">
    <property type="entry name" value="NarG-like_domain"/>
</dbReference>
<evidence type="ECO:0000256" key="22">
    <source>
        <dbReference type="ARBA" id="ARBA00071287"/>
    </source>
</evidence>
<dbReference type="GO" id="GO:0042128">
    <property type="term" value="P:nitrate assimilation"/>
    <property type="evidence" value="ECO:0007669"/>
    <property type="project" value="UniProtKB-KW"/>
</dbReference>
<feature type="binding site" description="axial binding residue" evidence="23">
    <location>
        <position position="620"/>
    </location>
    <ligand>
        <name>heme b</name>
        <dbReference type="ChEBI" id="CHEBI:60344"/>
        <label>1</label>
    </ligand>
    <ligandPart>
        <name>Fe</name>
        <dbReference type="ChEBI" id="CHEBI:18248"/>
    </ligandPart>
</feature>
<comment type="cofactor">
    <cofactor evidence="2">
        <name>heme b</name>
        <dbReference type="ChEBI" id="CHEBI:60344"/>
    </cofactor>
</comment>
<dbReference type="NCBIfam" id="TIGR00684">
    <property type="entry name" value="narJ"/>
    <property type="match status" value="1"/>
</dbReference>
<dbReference type="Gene3D" id="3.40.50.12440">
    <property type="match status" value="1"/>
</dbReference>
<sequence>MTVTPRTGSRIEELLARSGRFFIPGEISADLRTVTRRGGRDGDVFYRDRWSHDKVVRSTHGVNCTGSCSWKIYVKDDIITWETQETDYPSVGPDRPEYEPRGCPRGAAFSWYTYSPTRVRHPYARGVLVEMYREAKARLGDPVAAWADIQADPRRRRRYQRARGKGGLVRVSWAEATEMIAAAHVHTISTYGPDRVAGFSPIPAMSMVSHAAGSRFVELIGGVMTSFYDWYADLPVASPQVFGDQTDVPESGDWWDVVWQCASVLLTYPNSRQLGTAEELLAHIDGPAADLLGRTVSELRRADPLTAATRYVDTFDLRGRATLYLTYWTAGDTRNRGREMLAFAQTYRSTDVAPPRGETPDFLPVVLEFAATVDPEAGRRLLSGYRVPIAALCNALTEAALPYAHTVAAVCRTGDMMGELFWTVVPYVTMTIVAVGSWWRYRYDKFGWTTRSSQLYESRLLRIASPMFHFGILVVIVGHGIGLVIPQSWTQAAGLSEGAYHVQAVVLGSIAGITTLAGVTLLIYRRRTRGPVFMATTVNDKVMYLVLVAAIVAGLGATALGSGVVGEAYNYRETVSVWFRSVWVLQPRGDLMAEAPLYYQIHVLIGLALFALWPFTRLVHAFSAPIGYLFRPYIIYRSREELVLTRPRRRGW</sequence>
<evidence type="ECO:0000259" key="25">
    <source>
        <dbReference type="PROSITE" id="PS51669"/>
    </source>
</evidence>
<gene>
    <name evidence="26" type="primary">narX_1</name>
    <name evidence="27" type="synonym">narI</name>
    <name evidence="30" type="synonym">narX</name>
    <name evidence="28" type="synonym">narX_3</name>
    <name evidence="28" type="ORF">A4S10_01825</name>
    <name evidence="30" type="ORF">DKC2_1837</name>
    <name evidence="29" type="ORF">DSJ38_00335</name>
    <name evidence="26" type="ORF">ERS094118_01964</name>
    <name evidence="27" type="ORF">J8J21_03815</name>
</gene>
<reference evidence="30 34" key="6">
    <citation type="submission" date="2018-08" db="EMBL/GenBank/DDBJ databases">
        <authorList>
            <person name="Fokvardsen B D."/>
            <person name="Norman A."/>
        </authorList>
    </citation>
    <scope>NUCLEOTIDE SEQUENCE [LARGE SCALE GENOMIC DNA]</scope>
    <source>
        <strain evidence="30 34">DKC2</strain>
    </source>
</reference>
<reference evidence="29" key="5">
    <citation type="submission" date="2018-07" db="EMBL/GenBank/DDBJ databases">
        <authorList>
            <person name="Shah S."/>
            <person name="Brown T."/>
            <person name="Auld S."/>
            <person name="Bratton K."/>
            <person name="Narechania A."/>
            <person name="Mathema B."/>
            <person name="Gandhi N."/>
        </authorList>
    </citation>
    <scope>NUCLEOTIDE SEQUENCE</scope>
    <source>
        <strain evidence="29">32301_S10</strain>
    </source>
</reference>
<evidence type="ECO:0000256" key="5">
    <source>
        <dbReference type="ARBA" id="ARBA00022475"/>
    </source>
</evidence>
<feature type="binding site" description="axial binding residue" evidence="23">
    <location>
        <position position="469"/>
    </location>
    <ligand>
        <name>heme b</name>
        <dbReference type="ChEBI" id="CHEBI:60344"/>
        <label>1</label>
    </ligand>
    <ligandPart>
        <name>Fe</name>
        <dbReference type="ChEBI" id="CHEBI:18248"/>
    </ligandPart>
</feature>
<feature type="transmembrane region" description="Helical" evidence="24">
    <location>
        <begin position="505"/>
        <end position="524"/>
    </location>
</feature>
<evidence type="ECO:0000313" key="34">
    <source>
        <dbReference type="Proteomes" id="UP000300237"/>
    </source>
</evidence>
<evidence type="ECO:0000313" key="30">
    <source>
        <dbReference type="EMBL" id="VCU50000.1"/>
    </source>
</evidence>
<comment type="similarity">
    <text evidence="21">In the N-terminal section; belongs to the nitrate reductase alpha subunit family.</text>
</comment>
<evidence type="ECO:0000256" key="16">
    <source>
        <dbReference type="ARBA" id="ARBA00023063"/>
    </source>
</evidence>
<comment type="cofactor">
    <cofactor evidence="1">
        <name>Mo-bis(molybdopterin guanine dinucleotide)</name>
        <dbReference type="ChEBI" id="CHEBI:60539"/>
    </cofactor>
</comment>
<dbReference type="InterPro" id="IPR006656">
    <property type="entry name" value="Mopterin_OxRdtase"/>
</dbReference>
<keyword evidence="15" id="KW-0411">Iron-sulfur</keyword>
<dbReference type="PROSITE" id="PS51669">
    <property type="entry name" value="4FE4S_MOW_BIS_MGD"/>
    <property type="match status" value="1"/>
</dbReference>
<evidence type="ECO:0000313" key="31">
    <source>
        <dbReference type="Proteomes" id="UP000050139"/>
    </source>
</evidence>
<keyword evidence="10" id="KW-0479">Metal-binding</keyword>
<dbReference type="RefSeq" id="WP_003901238.1">
    <property type="nucleotide sequence ID" value="NZ_AP017901.1"/>
</dbReference>
<keyword evidence="17 24" id="KW-0472">Membrane</keyword>
<dbReference type="Gene3D" id="1.20.950.20">
    <property type="entry name" value="Transmembrane di-heme cytochromes, Chain C"/>
    <property type="match status" value="1"/>
</dbReference>
<evidence type="ECO:0000256" key="15">
    <source>
        <dbReference type="ARBA" id="ARBA00023014"/>
    </source>
</evidence>
<dbReference type="EMBL" id="QTBD01000004">
    <property type="protein sequence ID" value="REQ57639.1"/>
    <property type="molecule type" value="Genomic_DNA"/>
</dbReference>
<evidence type="ECO:0000256" key="3">
    <source>
        <dbReference type="ARBA" id="ARBA00004651"/>
    </source>
</evidence>
<dbReference type="EMBL" id="LWDQ01000001">
    <property type="protein sequence ID" value="OMH59654.1"/>
    <property type="molecule type" value="Genomic_DNA"/>
</dbReference>
<evidence type="ECO:0000256" key="13">
    <source>
        <dbReference type="ARBA" id="ARBA00023002"/>
    </source>
</evidence>
<keyword evidence="6" id="KW-0004">4Fe-4S</keyword>
<dbReference type="PROSITE" id="PS00551">
    <property type="entry name" value="MOLYBDOPTERIN_PROK_1"/>
    <property type="match status" value="1"/>
</dbReference>
<proteinExistence type="inferred from homology"/>
<dbReference type="GO" id="GO:0051539">
    <property type="term" value="F:4 iron, 4 sulfur cluster binding"/>
    <property type="evidence" value="ECO:0007669"/>
    <property type="project" value="UniProtKB-KW"/>
</dbReference>
<comment type="function">
    <text evidence="18">Does not seem to have nitrate reductase activity.</text>
</comment>
<keyword evidence="8 23" id="KW-0349">Heme</keyword>
<dbReference type="SUPFAM" id="SSF53706">
    <property type="entry name" value="Formate dehydrogenase/DMSO reductase, domains 1-3"/>
    <property type="match status" value="1"/>
</dbReference>
<dbReference type="GO" id="GO:0008940">
    <property type="term" value="F:nitrate reductase activity"/>
    <property type="evidence" value="ECO:0007669"/>
    <property type="project" value="InterPro"/>
</dbReference>
<evidence type="ECO:0000256" key="6">
    <source>
        <dbReference type="ARBA" id="ARBA00022485"/>
    </source>
</evidence>
<evidence type="ECO:0000256" key="21">
    <source>
        <dbReference type="ARBA" id="ARBA00061480"/>
    </source>
</evidence>
<dbReference type="Proteomes" id="UP000256381">
    <property type="component" value="Unassembled WGS sequence"/>
</dbReference>
<evidence type="ECO:0000256" key="14">
    <source>
        <dbReference type="ARBA" id="ARBA00023004"/>
    </source>
</evidence>
<evidence type="ECO:0000256" key="10">
    <source>
        <dbReference type="ARBA" id="ARBA00022723"/>
    </source>
</evidence>
<evidence type="ECO:0000256" key="2">
    <source>
        <dbReference type="ARBA" id="ARBA00001970"/>
    </source>
</evidence>
<evidence type="ECO:0000256" key="23">
    <source>
        <dbReference type="PIRSR" id="PIRSR603816-1"/>
    </source>
</evidence>
<keyword evidence="14 23" id="KW-0408">Iron</keyword>
<comment type="similarity">
    <text evidence="20">In the C-terminal section; belongs to the nitrate reductase gamma subunit family.</text>
</comment>
<dbReference type="GO" id="GO:0009325">
    <property type="term" value="C:nitrate reductase complex"/>
    <property type="evidence" value="ECO:0007669"/>
    <property type="project" value="InterPro"/>
</dbReference>
<dbReference type="InterPro" id="IPR003816">
    <property type="entry name" value="Nitrate_red_gam"/>
</dbReference>
<dbReference type="PANTHER" id="PTHR30598:SF3">
    <property type="entry name" value="RESPIRATORY NITRATE REDUCTASE 1 GAMMA CHAIN"/>
    <property type="match status" value="1"/>
</dbReference>
<name>A0A0E7WWW8_MYCTX</name>
<evidence type="ECO:0000313" key="35">
    <source>
        <dbReference type="Proteomes" id="UP000671119"/>
    </source>
</evidence>
<keyword evidence="9 24" id="KW-0812">Transmembrane</keyword>
<comment type="similarity">
    <text evidence="19">In the central section; belongs to the NarJ/NarW family.</text>
</comment>
<dbReference type="Pfam" id="PF02613">
    <property type="entry name" value="Nitrate_red_del"/>
    <property type="match status" value="1"/>
</dbReference>
<keyword evidence="4" id="KW-0813">Transport</keyword>
<keyword evidence="12 24" id="KW-1133">Transmembrane helix</keyword>
<evidence type="ECO:0000256" key="11">
    <source>
        <dbReference type="ARBA" id="ARBA00022982"/>
    </source>
</evidence>
<dbReference type="GO" id="GO:0051082">
    <property type="term" value="F:unfolded protein binding"/>
    <property type="evidence" value="ECO:0007669"/>
    <property type="project" value="InterPro"/>
</dbReference>
<keyword evidence="16" id="KW-0534">Nitrate assimilation</keyword>
<evidence type="ECO:0000256" key="19">
    <source>
        <dbReference type="ARBA" id="ARBA00061095"/>
    </source>
</evidence>
<dbReference type="SUPFAM" id="SSF89155">
    <property type="entry name" value="TorD-like"/>
    <property type="match status" value="1"/>
</dbReference>
<keyword evidence="7" id="KW-0500">Molybdenum</keyword>
<reference evidence="27 35" key="7">
    <citation type="submission" date="2021-03" db="EMBL/GenBank/DDBJ databases">
        <title>Whole Genome Sequencing of Mycobacterium tuberculosis clinical isolates from Arunachal Pradesh, India.</title>
        <authorList>
            <person name="Singh S."/>
            <person name="Mudliar S.R."/>
            <person name="Kulsum U."/>
            <person name="Rufai S.B."/>
            <person name="Singh P.K."/>
            <person name="Umpo M."/>
            <person name="Nyori M."/>
        </authorList>
    </citation>
    <scope>NUCLEOTIDE SEQUENCE [LARGE SCALE GENOMIC DNA]</scope>
    <source>
        <strain evidence="27 35">OMICS/BPL/0142/20/SP</strain>
    </source>
</reference>
<dbReference type="SMR" id="A0A0E7WWW8"/>
<evidence type="ECO:0000256" key="12">
    <source>
        <dbReference type="ARBA" id="ARBA00022989"/>
    </source>
</evidence>
<protein>
    <recommendedName>
        <fullName evidence="22">Nitrate reductase-like protein NarX</fullName>
    </recommendedName>
</protein>
<comment type="subcellular location">
    <subcellularLocation>
        <location evidence="3">Cell membrane</location>
        <topology evidence="3">Multi-pass membrane protein</topology>
    </subcellularLocation>
</comment>
<dbReference type="EMBL" id="LR027516">
    <property type="protein sequence ID" value="VCU50000.1"/>
    <property type="molecule type" value="Genomic_DNA"/>
</dbReference>
<evidence type="ECO:0000256" key="18">
    <source>
        <dbReference type="ARBA" id="ARBA00056200"/>
    </source>
</evidence>
<evidence type="ECO:0000313" key="33">
    <source>
        <dbReference type="Proteomes" id="UP000256381"/>
    </source>
</evidence>
<reference evidence="28 32" key="2">
    <citation type="submission" date="2016-04" db="EMBL/GenBank/DDBJ databases">
        <authorList>
            <person name="Bigi M."/>
            <person name="Bigi F."/>
            <person name="Soria M.A."/>
        </authorList>
    </citation>
    <scope>NUCLEOTIDE SEQUENCE [LARGE SCALE GENOMIC DNA]</scope>
    <source>
        <strain evidence="28 32">6548</strain>
    </source>
</reference>
<evidence type="ECO:0000313" key="26">
    <source>
        <dbReference type="EMBL" id="CLW13728.1"/>
    </source>
</evidence>
<dbReference type="Proteomes" id="UP000300237">
    <property type="component" value="Chromosome"/>
</dbReference>
<evidence type="ECO:0000313" key="27">
    <source>
        <dbReference type="EMBL" id="MBP0682262.1"/>
    </source>
</evidence>
<dbReference type="GO" id="GO:0051131">
    <property type="term" value="P:chaperone-mediated protein complex assembly"/>
    <property type="evidence" value="ECO:0007669"/>
    <property type="project" value="InterPro"/>
</dbReference>
<keyword evidence="5" id="KW-1003">Cell membrane</keyword>
<keyword evidence="13 26" id="KW-0560">Oxidoreductase</keyword>
<dbReference type="InterPro" id="IPR027467">
    <property type="entry name" value="MopterinOxRdtase_cofactor_BS"/>
</dbReference>
<dbReference type="GO" id="GO:0009055">
    <property type="term" value="F:electron transfer activity"/>
    <property type="evidence" value="ECO:0007669"/>
    <property type="project" value="TreeGrafter"/>
</dbReference>
<evidence type="ECO:0000256" key="20">
    <source>
        <dbReference type="ARBA" id="ARBA00061196"/>
    </source>
</evidence>
<dbReference type="GO" id="GO:0046872">
    <property type="term" value="F:metal ion binding"/>
    <property type="evidence" value="ECO:0007669"/>
    <property type="project" value="UniProtKB-KW"/>
</dbReference>
<evidence type="ECO:0000313" key="29">
    <source>
        <dbReference type="EMBL" id="REQ57639.1"/>
    </source>
</evidence>
<dbReference type="InterPro" id="IPR006963">
    <property type="entry name" value="Mopterin_OxRdtase_4Fe-4S_dom"/>
</dbReference>
<dbReference type="InterPro" id="IPR003765">
    <property type="entry name" value="NO3_reductase_chaperone_NarJ"/>
</dbReference>
<dbReference type="FunFam" id="1.20.950.20:FF:000001">
    <property type="entry name" value="Respiratory nitrate reductase subunit gamma"/>
    <property type="match status" value="1"/>
</dbReference>
<feature type="binding site" description="axial binding residue" evidence="23">
    <location>
        <position position="602"/>
    </location>
    <ligand>
        <name>heme b</name>
        <dbReference type="ChEBI" id="CHEBI:60344"/>
        <label>1</label>
    </ligand>
    <ligandPart>
        <name>Fe</name>
        <dbReference type="ChEBI" id="CHEBI:18248"/>
    </ligandPart>
</feature>
<evidence type="ECO:0000256" key="24">
    <source>
        <dbReference type="SAM" id="Phobius"/>
    </source>
</evidence>
<feature type="transmembrane region" description="Helical" evidence="24">
    <location>
        <begin position="597"/>
        <end position="615"/>
    </location>
</feature>
<feature type="binding site" description="axial binding residue" evidence="23">
    <location>
        <position position="479"/>
    </location>
    <ligand>
        <name>heme b</name>
        <dbReference type="ChEBI" id="CHEBI:60344"/>
        <label>1</label>
    </ligand>
    <ligandPart>
        <name>Fe</name>
        <dbReference type="ChEBI" id="CHEBI:18248"/>
    </ligandPart>
</feature>
<dbReference type="EMBL" id="COPH01000013">
    <property type="protein sequence ID" value="CLW13728.1"/>
    <property type="molecule type" value="Genomic_DNA"/>
</dbReference>
<feature type="transmembrane region" description="Helical" evidence="24">
    <location>
        <begin position="460"/>
        <end position="485"/>
    </location>
</feature>
<dbReference type="Proteomes" id="UP000189452">
    <property type="component" value="Chromosome"/>
</dbReference>
<evidence type="ECO:0000256" key="1">
    <source>
        <dbReference type="ARBA" id="ARBA00001942"/>
    </source>
</evidence>
<evidence type="ECO:0000256" key="7">
    <source>
        <dbReference type="ARBA" id="ARBA00022505"/>
    </source>
</evidence>
<dbReference type="GO" id="GO:0020037">
    <property type="term" value="F:heme binding"/>
    <property type="evidence" value="ECO:0007669"/>
    <property type="project" value="TreeGrafter"/>
</dbReference>
<dbReference type="InterPro" id="IPR036411">
    <property type="entry name" value="TorD-like_sf"/>
</dbReference>
<dbReference type="Pfam" id="PF00384">
    <property type="entry name" value="Molybdopterin"/>
    <property type="match status" value="1"/>
</dbReference>
<evidence type="ECO:0000256" key="17">
    <source>
        <dbReference type="ARBA" id="ARBA00023136"/>
    </source>
</evidence>
<dbReference type="InterPro" id="IPR020945">
    <property type="entry name" value="DMSO/NO3_reduct_chaperone"/>
</dbReference>
<dbReference type="PANTHER" id="PTHR30598">
    <property type="entry name" value="NITRATE REDUCTASE PRIVATE CHAPERONE, REDOX ENZYME MATURATION PROTEIN REMP FAMILY"/>
    <property type="match status" value="1"/>
</dbReference>
<evidence type="ECO:0000256" key="8">
    <source>
        <dbReference type="ARBA" id="ARBA00022617"/>
    </source>
</evidence>
<dbReference type="SMART" id="SM00926">
    <property type="entry name" value="Molybdop_Fe4S4"/>
    <property type="match status" value="1"/>
</dbReference>
<dbReference type="AlphaFoldDB" id="A0A0E7WWW8"/>
<dbReference type="InterPro" id="IPR051936">
    <property type="entry name" value="Heme-iron_electron_transfer"/>
</dbReference>
<dbReference type="Proteomes" id="UP000050139">
    <property type="component" value="Unassembled WGS sequence"/>
</dbReference>
<dbReference type="InterPro" id="IPR036197">
    <property type="entry name" value="NarG-like_sf"/>
</dbReference>
<dbReference type="NCBIfam" id="TIGR00351">
    <property type="entry name" value="narI"/>
    <property type="match status" value="1"/>
</dbReference>
<dbReference type="EMBL" id="JAGIZI010000004">
    <property type="protein sequence ID" value="MBP0682262.1"/>
    <property type="molecule type" value="Genomic_DNA"/>
</dbReference>
<evidence type="ECO:0000313" key="32">
    <source>
        <dbReference type="Proteomes" id="UP000189452"/>
    </source>
</evidence>
<dbReference type="GO" id="GO:0005886">
    <property type="term" value="C:plasma membrane"/>
    <property type="evidence" value="ECO:0007669"/>
    <property type="project" value="UniProtKB-SubCell"/>
</dbReference>
<evidence type="ECO:0000256" key="4">
    <source>
        <dbReference type="ARBA" id="ARBA00022448"/>
    </source>
</evidence>
<feature type="transmembrane region" description="Helical" evidence="24">
    <location>
        <begin position="544"/>
        <end position="565"/>
    </location>
</feature>
<evidence type="ECO:0000313" key="28">
    <source>
        <dbReference type="EMBL" id="OMH59654.1"/>
    </source>
</evidence>
<feature type="transmembrane region" description="Helical" evidence="24">
    <location>
        <begin position="420"/>
        <end position="439"/>
    </location>
</feature>
<dbReference type="Pfam" id="PF02665">
    <property type="entry name" value="Nitrate_red_gam"/>
    <property type="match status" value="1"/>
</dbReference>
<accession>A0A0E7WWW8</accession>
<dbReference type="SUPFAM" id="SSF103501">
    <property type="entry name" value="Respiratory nitrate reductase 1 gamma chain"/>
    <property type="match status" value="1"/>
</dbReference>
<keyword evidence="11" id="KW-0249">Electron transport</keyword>
<evidence type="ECO:0000256" key="9">
    <source>
        <dbReference type="ARBA" id="ARBA00022692"/>
    </source>
</evidence>
<dbReference type="Proteomes" id="UP000671119">
    <property type="component" value="Unassembled WGS sequence"/>
</dbReference>
<dbReference type="GO" id="GO:0019645">
    <property type="term" value="P:anaerobic electron transport chain"/>
    <property type="evidence" value="ECO:0007669"/>
    <property type="project" value="TreeGrafter"/>
</dbReference>
<feature type="domain" description="4Fe-4S Mo/W bis-MGD-type" evidence="25">
    <location>
        <begin position="53"/>
        <end position="117"/>
    </location>
</feature>